<evidence type="ECO:0000313" key="1">
    <source>
        <dbReference type="EMBL" id="QBZ54557.1"/>
    </source>
</evidence>
<evidence type="ECO:0000313" key="2">
    <source>
        <dbReference type="Proteomes" id="UP000294847"/>
    </source>
</evidence>
<sequence length="122" mass="13564">MKSSIDGWALTVCTPAWVWGVHLRFDIDIGIGIDIVQELETSKSWVWSVAMAKQGRKGRHLALGPRHANRTRPRATTAQDNLPGLSLLQAKDCYFGPSRLRLKGPHVTHVNSPQANRVLAEM</sequence>
<name>A0A4P7MWT7_PYROR</name>
<dbReference type="AlphaFoldDB" id="A0A4P7MWT7"/>
<accession>A0A4P7MWT7</accession>
<dbReference type="EMBL" id="CP034204">
    <property type="protein sequence ID" value="QBZ54557.1"/>
    <property type="molecule type" value="Genomic_DNA"/>
</dbReference>
<organism evidence="1 2">
    <name type="scientific">Pyricularia oryzae</name>
    <name type="common">Rice blast fungus</name>
    <name type="synonym">Magnaporthe oryzae</name>
    <dbReference type="NCBI Taxonomy" id="318829"/>
    <lineage>
        <taxon>Eukaryota</taxon>
        <taxon>Fungi</taxon>
        <taxon>Dikarya</taxon>
        <taxon>Ascomycota</taxon>
        <taxon>Pezizomycotina</taxon>
        <taxon>Sordariomycetes</taxon>
        <taxon>Sordariomycetidae</taxon>
        <taxon>Magnaporthales</taxon>
        <taxon>Pyriculariaceae</taxon>
        <taxon>Pyricularia</taxon>
    </lineage>
</organism>
<gene>
    <name evidence="1" type="ORF">PoMZ_10257</name>
</gene>
<proteinExistence type="predicted"/>
<reference evidence="1 2" key="1">
    <citation type="journal article" date="2019" name="Mol. Biol. Evol.">
        <title>Blast fungal genomes show frequent chromosomal changes, gene gains and losses, and effector gene turnover.</title>
        <authorList>
            <person name="Gomez Luciano L.B."/>
            <person name="Jason Tsai I."/>
            <person name="Chuma I."/>
            <person name="Tosa Y."/>
            <person name="Chen Y.H."/>
            <person name="Li J.Y."/>
            <person name="Li M.Y."/>
            <person name="Jade Lu M.Y."/>
            <person name="Nakayashiki H."/>
            <person name="Li W.H."/>
        </authorList>
    </citation>
    <scope>NUCLEOTIDE SEQUENCE [LARGE SCALE GENOMIC DNA]</scope>
    <source>
        <strain evidence="1">MZ5-1-6</strain>
    </source>
</reference>
<protein>
    <submittedName>
        <fullName evidence="1">Uncharacterized protein</fullName>
    </submittedName>
</protein>
<dbReference type="Proteomes" id="UP000294847">
    <property type="component" value="Chromosome 1"/>
</dbReference>